<dbReference type="OMA" id="LAFPRCC"/>
<evidence type="ECO:0000256" key="1">
    <source>
        <dbReference type="SAM" id="Phobius"/>
    </source>
</evidence>
<organism evidence="4 5">
    <name type="scientific">Monosiga brevicollis</name>
    <name type="common">Choanoflagellate</name>
    <dbReference type="NCBI Taxonomy" id="81824"/>
    <lineage>
        <taxon>Eukaryota</taxon>
        <taxon>Choanoflagellata</taxon>
        <taxon>Craspedida</taxon>
        <taxon>Salpingoecidae</taxon>
        <taxon>Monosiga</taxon>
    </lineage>
</organism>
<reference evidence="4 5" key="1">
    <citation type="journal article" date="2008" name="Nature">
        <title>The genome of the choanoflagellate Monosiga brevicollis and the origin of metazoans.</title>
        <authorList>
            <consortium name="JGI Sequencing"/>
            <person name="King N."/>
            <person name="Westbrook M.J."/>
            <person name="Young S.L."/>
            <person name="Kuo A."/>
            <person name="Abedin M."/>
            <person name="Chapman J."/>
            <person name="Fairclough S."/>
            <person name="Hellsten U."/>
            <person name="Isogai Y."/>
            <person name="Letunic I."/>
            <person name="Marr M."/>
            <person name="Pincus D."/>
            <person name="Putnam N."/>
            <person name="Rokas A."/>
            <person name="Wright K.J."/>
            <person name="Zuzow R."/>
            <person name="Dirks W."/>
            <person name="Good M."/>
            <person name="Goodstein D."/>
            <person name="Lemons D."/>
            <person name="Li W."/>
            <person name="Lyons J.B."/>
            <person name="Morris A."/>
            <person name="Nichols S."/>
            <person name="Richter D.J."/>
            <person name="Salamov A."/>
            <person name="Bork P."/>
            <person name="Lim W.A."/>
            <person name="Manning G."/>
            <person name="Miller W.T."/>
            <person name="McGinnis W."/>
            <person name="Shapiro H."/>
            <person name="Tjian R."/>
            <person name="Grigoriev I.V."/>
            <person name="Rokhsar D."/>
        </authorList>
    </citation>
    <scope>NUCLEOTIDE SEQUENCE [LARGE SCALE GENOMIC DNA]</scope>
    <source>
        <strain evidence="5">MX1 / ATCC 50154</strain>
    </source>
</reference>
<evidence type="ECO:0000259" key="2">
    <source>
        <dbReference type="PROSITE" id="PS50404"/>
    </source>
</evidence>
<dbReference type="eggNOG" id="KOG0406">
    <property type="taxonomic scope" value="Eukaryota"/>
</dbReference>
<accession>A9UQ13</accession>
<feature type="transmembrane region" description="Helical" evidence="1">
    <location>
        <begin position="264"/>
        <end position="282"/>
    </location>
</feature>
<dbReference type="CDD" id="cd00570">
    <property type="entry name" value="GST_N_family"/>
    <property type="match status" value="1"/>
</dbReference>
<evidence type="ECO:0008006" key="6">
    <source>
        <dbReference type="Google" id="ProtNLM"/>
    </source>
</evidence>
<dbReference type="Pfam" id="PF13409">
    <property type="entry name" value="GST_N_2"/>
    <property type="match status" value="1"/>
</dbReference>
<dbReference type="KEGG" id="mbr:MONBRDRAFT_35576"/>
<keyword evidence="1" id="KW-1133">Transmembrane helix</keyword>
<keyword evidence="1" id="KW-0812">Transmembrane</keyword>
<keyword evidence="1" id="KW-0472">Membrane</keyword>
<dbReference type="AlphaFoldDB" id="A9UQ13"/>
<dbReference type="PROSITE" id="PS50404">
    <property type="entry name" value="GST_NTER"/>
    <property type="match status" value="1"/>
</dbReference>
<dbReference type="SFLD" id="SFLDG00358">
    <property type="entry name" value="Main_(cytGST)"/>
    <property type="match status" value="1"/>
</dbReference>
<dbReference type="InterPro" id="IPR050983">
    <property type="entry name" value="GST_Omega/HSP26"/>
</dbReference>
<dbReference type="FunCoup" id="A9UQ13">
    <property type="interactions" value="471"/>
</dbReference>
<dbReference type="Pfam" id="PF16865">
    <property type="entry name" value="GST_C_5"/>
    <property type="match status" value="1"/>
</dbReference>
<dbReference type="SUPFAM" id="SSF47616">
    <property type="entry name" value="GST C-terminal domain-like"/>
    <property type="match status" value="1"/>
</dbReference>
<dbReference type="Gene3D" id="3.40.30.10">
    <property type="entry name" value="Glutaredoxin"/>
    <property type="match status" value="1"/>
</dbReference>
<evidence type="ECO:0000259" key="3">
    <source>
        <dbReference type="PROSITE" id="PS50405"/>
    </source>
</evidence>
<dbReference type="InterPro" id="IPR036249">
    <property type="entry name" value="Thioredoxin-like_sf"/>
</dbReference>
<dbReference type="PROSITE" id="PS50405">
    <property type="entry name" value="GST_CTER"/>
    <property type="match status" value="1"/>
</dbReference>
<name>A9UQ13_MONBE</name>
<proteinExistence type="predicted"/>
<dbReference type="SFLD" id="SFLDS00019">
    <property type="entry name" value="Glutathione_Transferase_(cytos"/>
    <property type="match status" value="1"/>
</dbReference>
<dbReference type="EMBL" id="CH991543">
    <property type="protein sequence ID" value="EDQ92516.1"/>
    <property type="molecule type" value="Genomic_DNA"/>
</dbReference>
<dbReference type="Proteomes" id="UP000001357">
    <property type="component" value="Unassembled WGS sequence"/>
</dbReference>
<dbReference type="PANTHER" id="PTHR43968:SF6">
    <property type="entry name" value="GLUTATHIONE S-TRANSFERASE OMEGA"/>
    <property type="match status" value="1"/>
</dbReference>
<dbReference type="InParanoid" id="A9UQ13"/>
<dbReference type="InterPro" id="IPR036282">
    <property type="entry name" value="Glutathione-S-Trfase_C_sf"/>
</dbReference>
<dbReference type="InterPro" id="IPR004045">
    <property type="entry name" value="Glutathione_S-Trfase_N"/>
</dbReference>
<dbReference type="InterPro" id="IPR041695">
    <property type="entry name" value="GST_C_5"/>
</dbReference>
<dbReference type="GO" id="GO:0005737">
    <property type="term" value="C:cytoplasm"/>
    <property type="evidence" value="ECO:0000318"/>
    <property type="project" value="GO_Central"/>
</dbReference>
<feature type="domain" description="GST N-terminal" evidence="2">
    <location>
        <begin position="25"/>
        <end position="107"/>
    </location>
</feature>
<evidence type="ECO:0000313" key="5">
    <source>
        <dbReference type="Proteomes" id="UP000001357"/>
    </source>
</evidence>
<gene>
    <name evidence="4" type="ORF">MONBRDRAFT_35576</name>
</gene>
<keyword evidence="5" id="KW-1185">Reference proteome</keyword>
<dbReference type="PANTHER" id="PTHR43968">
    <property type="match status" value="1"/>
</dbReference>
<dbReference type="InterPro" id="IPR040079">
    <property type="entry name" value="Glutathione_S-Trfase"/>
</dbReference>
<dbReference type="STRING" id="81824.A9UQ13"/>
<dbReference type="Gene3D" id="1.20.1050.10">
    <property type="match status" value="1"/>
</dbReference>
<dbReference type="RefSeq" id="XP_001742278.1">
    <property type="nucleotide sequence ID" value="XM_001742226.1"/>
</dbReference>
<sequence length="285" mass="31698">MTSIKQNHGEGLVLSEQEVEQYLHKGITYFGNRVCPFAHRAWWTANETGFADRMTYVHIELMDNKPAWYQAKVNPSGTVPMLVVDGVPIFESLIVANYMNNAAGGSLWPTDPLKKSHVEAIIAKFDSKCTGALYQVVRNRDPSKDAELKASLKSAYEDLEALYTQFKADPAKPYLMGDDLSMAEIAMMPFLDRMVPTLEHYRSFNLFREAQIPNLQRAYEVASARPAFVKTRFPDAVKLMNVYANGVRAAPLPPTLIQRAAQRAPMLIAGGLVGAAAAFALLRAR</sequence>
<evidence type="ECO:0000313" key="4">
    <source>
        <dbReference type="EMBL" id="EDQ92516.1"/>
    </source>
</evidence>
<dbReference type="GeneID" id="5887734"/>
<feature type="domain" description="GST C-terminal" evidence="3">
    <location>
        <begin position="111"/>
        <end position="252"/>
    </location>
</feature>
<dbReference type="InterPro" id="IPR010987">
    <property type="entry name" value="Glutathione-S-Trfase_C-like"/>
</dbReference>
<dbReference type="SUPFAM" id="SSF52833">
    <property type="entry name" value="Thioredoxin-like"/>
    <property type="match status" value="1"/>
</dbReference>
<protein>
    <recommendedName>
        <fullName evidence="6">Glutathione S-transferase</fullName>
    </recommendedName>
</protein>